<evidence type="ECO:0000313" key="13">
    <source>
        <dbReference type="Proteomes" id="UP000011715"/>
    </source>
</evidence>
<dbReference type="EMBL" id="ADBL01001390">
    <property type="status" value="NOT_ANNOTATED_CDS"/>
    <property type="molecule type" value="Genomic_DNA"/>
</dbReference>
<dbReference type="GO" id="GO:0017056">
    <property type="term" value="F:structural constituent of nuclear pore"/>
    <property type="evidence" value="ECO:0007669"/>
    <property type="project" value="InterPro"/>
</dbReference>
<evidence type="ECO:0000256" key="5">
    <source>
        <dbReference type="ARBA" id="ARBA00022927"/>
    </source>
</evidence>
<keyword evidence="7" id="KW-0539">Nucleus</keyword>
<dbReference type="SUPFAM" id="SSF117289">
    <property type="entry name" value="Nucleoporin domain"/>
    <property type="match status" value="1"/>
</dbReference>
<keyword evidence="6" id="KW-0811">Translocation</keyword>
<feature type="region of interest" description="Disordered" evidence="8">
    <location>
        <begin position="1"/>
        <end position="103"/>
    </location>
</feature>
<keyword evidence="13" id="KW-1185">Reference proteome</keyword>
<evidence type="ECO:0000256" key="7">
    <source>
        <dbReference type="ARBA" id="ARBA00023242"/>
    </source>
</evidence>
<dbReference type="Gene3D" id="2.130.10.10">
    <property type="entry name" value="YVTN repeat-like/Quinoprotein amine dehydrogenase"/>
    <property type="match status" value="1"/>
</dbReference>
<dbReference type="GO" id="GO:0006606">
    <property type="term" value="P:protein import into nucleus"/>
    <property type="evidence" value="ECO:0007669"/>
    <property type="project" value="TreeGrafter"/>
</dbReference>
<reference evidence="12" key="5">
    <citation type="submission" date="2015-06" db="UniProtKB">
        <authorList>
            <consortium name="EnsemblFungi"/>
        </authorList>
    </citation>
    <scope>IDENTIFICATION</scope>
    <source>
        <strain evidence="12">ATCC 64411</strain>
    </source>
</reference>
<evidence type="ECO:0000259" key="9">
    <source>
        <dbReference type="Pfam" id="PF03177"/>
    </source>
</evidence>
<dbReference type="GO" id="GO:0016973">
    <property type="term" value="P:poly(A)+ mRNA export from nucleus"/>
    <property type="evidence" value="ECO:0007669"/>
    <property type="project" value="TreeGrafter"/>
</dbReference>
<comment type="subcellular location">
    <subcellularLocation>
        <location evidence="1">Nucleus envelope</location>
    </subcellularLocation>
</comment>
<dbReference type="Pfam" id="PF03177">
    <property type="entry name" value="Nucleoporin_C"/>
    <property type="match status" value="1"/>
</dbReference>
<feature type="compositionally biased region" description="Pro residues" evidence="8">
    <location>
        <begin position="1365"/>
        <end position="1374"/>
    </location>
</feature>
<dbReference type="eggNOG" id="KOG4121">
    <property type="taxonomic scope" value="Eukaryota"/>
</dbReference>
<reference evidence="11" key="3">
    <citation type="submission" date="2011-03" db="EMBL/GenBank/DDBJ databases">
        <title>Annotation of Magnaporthe poae ATCC 64411.</title>
        <authorList>
            <person name="Ma L.-J."/>
            <person name="Dead R."/>
            <person name="Young S.K."/>
            <person name="Zeng Q."/>
            <person name="Gargeya S."/>
            <person name="Fitzgerald M."/>
            <person name="Haas B."/>
            <person name="Abouelleil A."/>
            <person name="Alvarado L."/>
            <person name="Arachchi H.M."/>
            <person name="Berlin A."/>
            <person name="Brown A."/>
            <person name="Chapman S.B."/>
            <person name="Chen Z."/>
            <person name="Dunbar C."/>
            <person name="Freedman E."/>
            <person name="Gearin G."/>
            <person name="Gellesch M."/>
            <person name="Goldberg J."/>
            <person name="Griggs A."/>
            <person name="Gujja S."/>
            <person name="Heiman D."/>
            <person name="Howarth C."/>
            <person name="Larson L."/>
            <person name="Lui A."/>
            <person name="MacDonald P.J.P."/>
            <person name="Mehta T."/>
            <person name="Montmayeur A."/>
            <person name="Murphy C."/>
            <person name="Neiman D."/>
            <person name="Pearson M."/>
            <person name="Priest M."/>
            <person name="Roberts A."/>
            <person name="Saif S."/>
            <person name="Shea T."/>
            <person name="Shenoy N."/>
            <person name="Sisk P."/>
            <person name="Stolte C."/>
            <person name="Sykes S."/>
            <person name="Yandava C."/>
            <person name="Wortman J."/>
            <person name="Nusbaum C."/>
            <person name="Birren B."/>
        </authorList>
    </citation>
    <scope>NUCLEOTIDE SEQUENCE</scope>
    <source>
        <strain evidence="11">ATCC 64411</strain>
    </source>
</reference>
<feature type="domain" description="Nucleoporin Nup133/Nup155-like C-terminal" evidence="9">
    <location>
        <begin position="662"/>
        <end position="1325"/>
    </location>
</feature>
<keyword evidence="4" id="KW-0509">mRNA transport</keyword>
<reference evidence="11" key="1">
    <citation type="submission" date="2010-05" db="EMBL/GenBank/DDBJ databases">
        <title>The Genome Sequence of Magnaporthe poae strain ATCC 64411.</title>
        <authorList>
            <consortium name="The Broad Institute Genome Sequencing Platform"/>
            <consortium name="Broad Institute Genome Sequencing Center for Infectious Disease"/>
            <person name="Ma L.-J."/>
            <person name="Dead R."/>
            <person name="Young S."/>
            <person name="Zeng Q."/>
            <person name="Koehrsen M."/>
            <person name="Alvarado L."/>
            <person name="Berlin A."/>
            <person name="Chapman S.B."/>
            <person name="Chen Z."/>
            <person name="Freedman E."/>
            <person name="Gellesch M."/>
            <person name="Goldberg J."/>
            <person name="Griggs A."/>
            <person name="Gujja S."/>
            <person name="Heilman E.R."/>
            <person name="Heiman D."/>
            <person name="Hepburn T."/>
            <person name="Howarth C."/>
            <person name="Jen D."/>
            <person name="Larson L."/>
            <person name="Mehta T."/>
            <person name="Neiman D."/>
            <person name="Pearson M."/>
            <person name="Roberts A."/>
            <person name="Saif S."/>
            <person name="Shea T."/>
            <person name="Shenoy N."/>
            <person name="Sisk P."/>
            <person name="Stolte C."/>
            <person name="Sykes S."/>
            <person name="Walk T."/>
            <person name="White J."/>
            <person name="Yandava C."/>
            <person name="Haas B."/>
            <person name="Nusbaum C."/>
            <person name="Birren B."/>
        </authorList>
    </citation>
    <scope>NUCLEOTIDE SEQUENCE</scope>
    <source>
        <strain evidence="11">ATCC 64411</strain>
    </source>
</reference>
<dbReference type="EMBL" id="GL876969">
    <property type="protein sequence ID" value="KLU86816.1"/>
    <property type="molecule type" value="Genomic_DNA"/>
</dbReference>
<organism evidence="12 13">
    <name type="scientific">Magnaporthiopsis poae (strain ATCC 64411 / 73-15)</name>
    <name type="common">Kentucky bluegrass fungus</name>
    <name type="synonym">Magnaporthe poae</name>
    <dbReference type="NCBI Taxonomy" id="644358"/>
    <lineage>
        <taxon>Eukaryota</taxon>
        <taxon>Fungi</taxon>
        <taxon>Dikarya</taxon>
        <taxon>Ascomycota</taxon>
        <taxon>Pezizomycotina</taxon>
        <taxon>Sordariomycetes</taxon>
        <taxon>Sordariomycetidae</taxon>
        <taxon>Magnaporthales</taxon>
        <taxon>Magnaporthaceae</taxon>
        <taxon>Magnaporthiopsis</taxon>
    </lineage>
</organism>
<dbReference type="VEuPathDB" id="FungiDB:MAPG_05825"/>
<evidence type="ECO:0008006" key="14">
    <source>
        <dbReference type="Google" id="ProtNLM"/>
    </source>
</evidence>
<dbReference type="EnsemblFungi" id="MAPG_05825T0">
    <property type="protein sequence ID" value="MAPG_05825T0"/>
    <property type="gene ID" value="MAPG_05825"/>
</dbReference>
<feature type="domain" description="Nucleoporin Nup133/Nup155-like N-terminal" evidence="10">
    <location>
        <begin position="108"/>
        <end position="551"/>
    </location>
</feature>
<dbReference type="STRING" id="644358.A0A0C4E0F2"/>
<comment type="similarity">
    <text evidence="2">Belongs to the nucleoporin Nup133 family.</text>
</comment>
<dbReference type="GO" id="GO:0000972">
    <property type="term" value="P:transcription-dependent tethering of RNA polymerase II gene DNA at nuclear periphery"/>
    <property type="evidence" value="ECO:0007669"/>
    <property type="project" value="TreeGrafter"/>
</dbReference>
<evidence type="ECO:0000259" key="10">
    <source>
        <dbReference type="Pfam" id="PF08801"/>
    </source>
</evidence>
<evidence type="ECO:0000256" key="6">
    <source>
        <dbReference type="ARBA" id="ARBA00023010"/>
    </source>
</evidence>
<dbReference type="OMA" id="HVATLLW"/>
<dbReference type="PANTHER" id="PTHR13405:SF11">
    <property type="entry name" value="NUCLEAR PORE COMPLEX PROTEIN NUP133"/>
    <property type="match status" value="1"/>
</dbReference>
<evidence type="ECO:0000256" key="8">
    <source>
        <dbReference type="SAM" id="MobiDB-lite"/>
    </source>
</evidence>
<reference evidence="12" key="4">
    <citation type="journal article" date="2015" name="G3 (Bethesda)">
        <title>Genome sequences of three phytopathogenic species of the Magnaporthaceae family of fungi.</title>
        <authorList>
            <person name="Okagaki L.H."/>
            <person name="Nunes C.C."/>
            <person name="Sailsbery J."/>
            <person name="Clay B."/>
            <person name="Brown D."/>
            <person name="John T."/>
            <person name="Oh Y."/>
            <person name="Young N."/>
            <person name="Fitzgerald M."/>
            <person name="Haas B.J."/>
            <person name="Zeng Q."/>
            <person name="Young S."/>
            <person name="Adiconis X."/>
            <person name="Fan L."/>
            <person name="Levin J.Z."/>
            <person name="Mitchell T.K."/>
            <person name="Okubara P.A."/>
            <person name="Farman M.L."/>
            <person name="Kohn L.M."/>
            <person name="Birren B."/>
            <person name="Ma L.-J."/>
            <person name="Dean R.A."/>
        </authorList>
    </citation>
    <scope>NUCLEOTIDE SEQUENCE</scope>
    <source>
        <strain evidence="12">ATCC 64411 / 73-15</strain>
    </source>
</reference>
<dbReference type="OrthoDB" id="103454at2759"/>
<dbReference type="FunFam" id="2.130.10.10:FF:001057">
    <property type="entry name" value="Nuclear pore complex subunit Nup133, putative"/>
    <property type="match status" value="1"/>
</dbReference>
<evidence type="ECO:0000313" key="12">
    <source>
        <dbReference type="EnsemblFungi" id="MAPG_05825T0"/>
    </source>
</evidence>
<dbReference type="InterPro" id="IPR007187">
    <property type="entry name" value="Nucleoporin_Nup133/Nup155_C"/>
</dbReference>
<feature type="compositionally biased region" description="Basic and acidic residues" evidence="8">
    <location>
        <begin position="57"/>
        <end position="76"/>
    </location>
</feature>
<gene>
    <name evidence="11" type="ORF">MAPG_05825</name>
</gene>
<evidence type="ECO:0000256" key="3">
    <source>
        <dbReference type="ARBA" id="ARBA00022448"/>
    </source>
</evidence>
<dbReference type="Gene3D" id="1.20.58.1380">
    <property type="match status" value="1"/>
</dbReference>
<evidence type="ECO:0000256" key="1">
    <source>
        <dbReference type="ARBA" id="ARBA00004259"/>
    </source>
</evidence>
<proteinExistence type="inferred from homology"/>
<name>A0A0C4E0F2_MAGP6</name>
<dbReference type="Pfam" id="PF08801">
    <property type="entry name" value="Nucleoporin_N"/>
    <property type="match status" value="1"/>
</dbReference>
<dbReference type="GO" id="GO:0031080">
    <property type="term" value="C:nuclear pore outer ring"/>
    <property type="evidence" value="ECO:0007669"/>
    <property type="project" value="TreeGrafter"/>
</dbReference>
<evidence type="ECO:0000313" key="11">
    <source>
        <dbReference type="EMBL" id="KLU86816.1"/>
    </source>
</evidence>
<evidence type="ECO:0000256" key="4">
    <source>
        <dbReference type="ARBA" id="ARBA00022816"/>
    </source>
</evidence>
<reference evidence="13" key="2">
    <citation type="submission" date="2010-05" db="EMBL/GenBank/DDBJ databases">
        <title>The genome sequence of Magnaporthe poae strain ATCC 64411.</title>
        <authorList>
            <person name="Ma L.-J."/>
            <person name="Dead R."/>
            <person name="Young S."/>
            <person name="Zeng Q."/>
            <person name="Koehrsen M."/>
            <person name="Alvarado L."/>
            <person name="Berlin A."/>
            <person name="Chapman S.B."/>
            <person name="Chen Z."/>
            <person name="Freedman E."/>
            <person name="Gellesch M."/>
            <person name="Goldberg J."/>
            <person name="Griggs A."/>
            <person name="Gujja S."/>
            <person name="Heilman E.R."/>
            <person name="Heiman D."/>
            <person name="Hepburn T."/>
            <person name="Howarth C."/>
            <person name="Jen D."/>
            <person name="Larson L."/>
            <person name="Mehta T."/>
            <person name="Neiman D."/>
            <person name="Pearson M."/>
            <person name="Roberts A."/>
            <person name="Saif S."/>
            <person name="Shea T."/>
            <person name="Shenoy N."/>
            <person name="Sisk P."/>
            <person name="Stolte C."/>
            <person name="Sykes S."/>
            <person name="Walk T."/>
            <person name="White J."/>
            <person name="Yandava C."/>
            <person name="Haas B."/>
            <person name="Nusbaum C."/>
            <person name="Birren B."/>
        </authorList>
    </citation>
    <scope>NUCLEOTIDE SEQUENCE [LARGE SCALE GENOMIC DNA]</scope>
    <source>
        <strain evidence="13">ATCC 64411 / 73-15</strain>
    </source>
</reference>
<dbReference type="InterPro" id="IPR015943">
    <property type="entry name" value="WD40/YVTN_repeat-like_dom_sf"/>
</dbReference>
<dbReference type="Proteomes" id="UP000011715">
    <property type="component" value="Unassembled WGS sequence"/>
</dbReference>
<accession>A0A0C4E0F2</accession>
<protein>
    <recommendedName>
        <fullName evidence="14">Nuclear pore complex subunit Nup133</fullName>
    </recommendedName>
</protein>
<feature type="compositionally biased region" description="Low complexity" evidence="8">
    <location>
        <begin position="1345"/>
        <end position="1364"/>
    </location>
</feature>
<keyword evidence="3" id="KW-0813">Transport</keyword>
<dbReference type="InterPro" id="IPR037624">
    <property type="entry name" value="Nup133-like"/>
</dbReference>
<dbReference type="InterPro" id="IPR014908">
    <property type="entry name" value="Nucleoporin_Nup133/Nup155_N"/>
</dbReference>
<dbReference type="PANTHER" id="PTHR13405">
    <property type="entry name" value="NUCLEAR PORE COMPLEX PROTEIN NUP133"/>
    <property type="match status" value="1"/>
</dbReference>
<keyword evidence="5" id="KW-0653">Protein transport</keyword>
<sequence>MFSPAVADSGHGTAMKSRRRQRPLSSENLMLQPKAKRQRLPLSEQTFVSPDAPPEMLEVKADKAAKLPAKLERLRDTTPAPKQDLGVRSKKPKPGERVSKGDGSVVLTTNNAYTVSKLPALPDKIRADEASSRQHGTLYSATGHALCLTHTQAFVWPYTINTTSPETFVFNLDHPSRHASDPLPLGSLVAPSAASDEPGLIVIMPVSGKISYWESIASAATLTFMRQQRNGIEDSIPGMFSGEHVIQLVNAETAGFILAFSTGRMAHLSVRDSHGRPTISVQFLRSGLAQTAGGFLGSIRHVLKHSATKGDIAAVRTGPPTKAGERNVVAATCRGKITAWRVQRGGHHDVLSEVDVRDSVIAALRARGSPPADSSPEDFEVLDVAFSPNVGEHGLGEFSRTDAAHSLWLLVTYGGRLESSYALIEATLERYNVKIGTLRPLTCYSSPISKASAVRPRLYLPQPGRVAFVVFDRAVIIASLAARMEAPGLTANSASFEDVIDLRDQDALEITGSGIEEPNVTGQELEGTRTHRQKVKNPGTLLMVRGVGVVRVATTDIERFSGDATPRITPKSKLEQAVFFGIKDDNPLAFDGKRALPFSSKEIGDAALQLSYEILSSESPYLLHVPALLEGNLRTRSSYLDRLMTYLNALKVDLDRETRWALLWNAEKMSVASRIWKQHEQFLADRATDDKKSVVSEIVEFIHEDEKKVPNQNKGELDRVRHWFTHDVWRLELFVAWAYEVIKYVYQHQVANDAAITRLLWEAMQVQYEALKGAFEYRKRKLPFYGLQDDKLENGVLVTGYEGLPTVPWTSTYYITNNSKRLIELAHKWLKTYYPLPADLAAGQPDPGVIEAIRGRLPSLTDKYLTTLLEHSRWAQTRTDQSTLRYGEVCRKTYLDDRYEKAVQLKNYGLWNQAIEVAENHDSIAALAEIMVEEVKNLRQRALDRDQSPNRVMQLRERARVRQHEIAESFERYGDEFAFAVYEILLREEGVKAVLDFPGNRKGYATKFLRTKPELSKISWINDVEQEKDINHAAETLIELGLNREQQVWNKKIELSLGKLALLAEGIPLSNDEPARNQLVVARDSRGDRSAAGLRAIDRELAIIKIQDKLYNIILPTVNLAVDEAAELELALEYHAGSMLKKHKALLRVFEDAMSRLLRHEALEALTLIDLLTLVSIKVDPASPGFDIFDDLFFCALRVAHLSLRGEEVKKANRVIWRRCFIRDNWTRINNTQFKDDGAMSRSLADTSSYLTLYACNAYKYHGEQKFEPLVTPSEALGVYTDSLGGRFDGMDESLKRKLLDAMKAEDAELSKYITKSRMDHWYQTALEESRRMVQEDLDRVTEEGAALANGNGNGRSRVNGSSVSPPPFLNGSA</sequence>
<feature type="region of interest" description="Disordered" evidence="8">
    <location>
        <begin position="1345"/>
        <end position="1374"/>
    </location>
</feature>
<evidence type="ECO:0000256" key="2">
    <source>
        <dbReference type="ARBA" id="ARBA00005569"/>
    </source>
</evidence>